<proteinExistence type="predicted"/>
<sequence>MNYIKSKMTIIPSWSVHHQLSNLLRQRKHDLQYIWTLIRLKTQNIDSTVKNNKEAFRYHSILLKHEQINDQDWTCCQIKLFGGIFDGVVYLTNRFLPFQEGRLVRIEF</sequence>
<evidence type="ECO:0000313" key="2">
    <source>
        <dbReference type="Proteomes" id="UP000030661"/>
    </source>
</evidence>
<organism evidence="1">
    <name type="scientific">Vecturithrix granuli</name>
    <dbReference type="NCBI Taxonomy" id="1499967"/>
    <lineage>
        <taxon>Bacteria</taxon>
        <taxon>Candidatus Moduliflexota</taxon>
        <taxon>Candidatus Vecturitrichia</taxon>
        <taxon>Candidatus Vecturitrichales</taxon>
        <taxon>Candidatus Vecturitrichaceae</taxon>
        <taxon>Candidatus Vecturithrix</taxon>
    </lineage>
</organism>
<dbReference type="EMBL" id="DF820467">
    <property type="protein sequence ID" value="GAK58154.1"/>
    <property type="molecule type" value="Genomic_DNA"/>
</dbReference>
<gene>
    <name evidence="1" type="ORF">U27_05127</name>
</gene>
<dbReference type="Proteomes" id="UP000030661">
    <property type="component" value="Unassembled WGS sequence"/>
</dbReference>
<keyword evidence="2" id="KW-1185">Reference proteome</keyword>
<dbReference type="AlphaFoldDB" id="A0A081C0P9"/>
<name>A0A081C0P9_VECG1</name>
<accession>A0A081C0P9</accession>
<evidence type="ECO:0000313" key="1">
    <source>
        <dbReference type="EMBL" id="GAK58154.1"/>
    </source>
</evidence>
<reference evidence="1" key="1">
    <citation type="journal article" date="2015" name="PeerJ">
        <title>First genomic representation of candidate bacterial phylum KSB3 points to enhanced environmental sensing as a trigger of wastewater bulking.</title>
        <authorList>
            <person name="Sekiguchi Y."/>
            <person name="Ohashi A."/>
            <person name="Parks D.H."/>
            <person name="Yamauchi T."/>
            <person name="Tyson G.W."/>
            <person name="Hugenholtz P."/>
        </authorList>
    </citation>
    <scope>NUCLEOTIDE SEQUENCE [LARGE SCALE GENOMIC DNA]</scope>
</reference>
<dbReference type="HOGENOM" id="CLU_2191812_0_0_0"/>
<protein>
    <submittedName>
        <fullName evidence="1">Uncharacterized protein</fullName>
    </submittedName>
</protein>